<dbReference type="OrthoDB" id="5420958at2759"/>
<dbReference type="Proteomes" id="UP000799444">
    <property type="component" value="Unassembled WGS sequence"/>
</dbReference>
<protein>
    <submittedName>
        <fullName evidence="1">Uncharacterized protein</fullName>
    </submittedName>
</protein>
<keyword evidence="2" id="KW-1185">Reference proteome</keyword>
<evidence type="ECO:0000313" key="1">
    <source>
        <dbReference type="EMBL" id="KAF2729687.1"/>
    </source>
</evidence>
<dbReference type="AlphaFoldDB" id="A0A9P4UV79"/>
<evidence type="ECO:0000313" key="2">
    <source>
        <dbReference type="Proteomes" id="UP000799444"/>
    </source>
</evidence>
<comment type="caution">
    <text evidence="1">The sequence shown here is derived from an EMBL/GenBank/DDBJ whole genome shotgun (WGS) entry which is preliminary data.</text>
</comment>
<organism evidence="1 2">
    <name type="scientific">Polyplosphaeria fusca</name>
    <dbReference type="NCBI Taxonomy" id="682080"/>
    <lineage>
        <taxon>Eukaryota</taxon>
        <taxon>Fungi</taxon>
        <taxon>Dikarya</taxon>
        <taxon>Ascomycota</taxon>
        <taxon>Pezizomycotina</taxon>
        <taxon>Dothideomycetes</taxon>
        <taxon>Pleosporomycetidae</taxon>
        <taxon>Pleosporales</taxon>
        <taxon>Tetraplosphaeriaceae</taxon>
        <taxon>Polyplosphaeria</taxon>
    </lineage>
</organism>
<sequence>MDIASRALVEPLPDGIPDTFPARAAHFNVPLATLYARTSGRPSREAKAVDQQYLYPYEEKAVSDFLTQCGILGRPVRVKYIPAIAFSVTRHRPEADRPLKPPHYS</sequence>
<dbReference type="EMBL" id="ML996238">
    <property type="protein sequence ID" value="KAF2729687.1"/>
    <property type="molecule type" value="Genomic_DNA"/>
</dbReference>
<gene>
    <name evidence="1" type="ORF">EJ04DRAFT_515764</name>
</gene>
<proteinExistence type="predicted"/>
<name>A0A9P4UV79_9PLEO</name>
<accession>A0A9P4UV79</accession>
<reference evidence="1" key="1">
    <citation type="journal article" date="2020" name="Stud. Mycol.">
        <title>101 Dothideomycetes genomes: a test case for predicting lifestyles and emergence of pathogens.</title>
        <authorList>
            <person name="Haridas S."/>
            <person name="Albert R."/>
            <person name="Binder M."/>
            <person name="Bloem J."/>
            <person name="Labutti K."/>
            <person name="Salamov A."/>
            <person name="Andreopoulos B."/>
            <person name="Baker S."/>
            <person name="Barry K."/>
            <person name="Bills G."/>
            <person name="Bluhm B."/>
            <person name="Cannon C."/>
            <person name="Castanera R."/>
            <person name="Culley D."/>
            <person name="Daum C."/>
            <person name="Ezra D."/>
            <person name="Gonzalez J."/>
            <person name="Henrissat B."/>
            <person name="Kuo A."/>
            <person name="Liang C."/>
            <person name="Lipzen A."/>
            <person name="Lutzoni F."/>
            <person name="Magnuson J."/>
            <person name="Mondo S."/>
            <person name="Nolan M."/>
            <person name="Ohm R."/>
            <person name="Pangilinan J."/>
            <person name="Park H.-J."/>
            <person name="Ramirez L."/>
            <person name="Alfaro M."/>
            <person name="Sun H."/>
            <person name="Tritt A."/>
            <person name="Yoshinaga Y."/>
            <person name="Zwiers L.-H."/>
            <person name="Turgeon B."/>
            <person name="Goodwin S."/>
            <person name="Spatafora J."/>
            <person name="Crous P."/>
            <person name="Grigoriev I."/>
        </authorList>
    </citation>
    <scope>NUCLEOTIDE SEQUENCE</scope>
    <source>
        <strain evidence="1">CBS 125425</strain>
    </source>
</reference>